<dbReference type="RefSeq" id="WP_025358354.1">
    <property type="nucleotide sequence ID" value="NZ_CP007155.1"/>
</dbReference>
<gene>
    <name evidence="8" type="ORF">KALB_4978</name>
</gene>
<feature type="domain" description="PLD phosphodiesterase" evidence="7">
    <location>
        <begin position="112"/>
        <end position="139"/>
    </location>
</feature>
<evidence type="ECO:0000256" key="1">
    <source>
        <dbReference type="ARBA" id="ARBA00000798"/>
    </source>
</evidence>
<protein>
    <recommendedName>
        <fullName evidence="3">phospholipase D</fullName>
        <ecNumber evidence="3">3.1.4.4</ecNumber>
    </recommendedName>
</protein>
<dbReference type="PANTHER" id="PTHR43856">
    <property type="entry name" value="CARDIOLIPIN HYDROLASE"/>
    <property type="match status" value="1"/>
</dbReference>
<sequence>MALPSLSVLDGYKAGGFSADYPPSFRTFYAPVDQVHAVLATLVQSATTSLVAALYAFDDDVLASALHDKLADPQCVVQLSLDSTQAINPHERALIAAAGLPGNSIAIGTSEHGALMHLKLLIVDGLDVITGSTNWSTSGERLQDNALVVIRDRAVAAEARARADAIHAHMLHAAGSRST</sequence>
<evidence type="ECO:0000256" key="5">
    <source>
        <dbReference type="ARBA" id="ARBA00022963"/>
    </source>
</evidence>
<dbReference type="GO" id="GO:0016042">
    <property type="term" value="P:lipid catabolic process"/>
    <property type="evidence" value="ECO:0007669"/>
    <property type="project" value="UniProtKB-KW"/>
</dbReference>
<dbReference type="EC" id="3.1.4.4" evidence="3"/>
<evidence type="ECO:0000256" key="4">
    <source>
        <dbReference type="ARBA" id="ARBA00022801"/>
    </source>
</evidence>
<dbReference type="GO" id="GO:0006793">
    <property type="term" value="P:phosphorus metabolic process"/>
    <property type="evidence" value="ECO:0007669"/>
    <property type="project" value="UniProtKB-ARBA"/>
</dbReference>
<keyword evidence="5" id="KW-0442">Lipid degradation</keyword>
<evidence type="ECO:0000313" key="8">
    <source>
        <dbReference type="EMBL" id="AHH98340.1"/>
    </source>
</evidence>
<accession>W5WC56</accession>
<keyword evidence="4" id="KW-0378">Hydrolase</keyword>
<comment type="similarity">
    <text evidence="2">Belongs to the phospholipase D family.</text>
</comment>
<dbReference type="STRING" id="1449976.KALB_4978"/>
<dbReference type="InterPro" id="IPR051406">
    <property type="entry name" value="PLD_domain"/>
</dbReference>
<dbReference type="KEGG" id="kal:KALB_4978"/>
<name>W5WC56_9PSEU</name>
<dbReference type="AlphaFoldDB" id="W5WC56"/>
<dbReference type="GO" id="GO:0016891">
    <property type="term" value="F:RNA endonuclease activity producing 5'-phosphomonoesters, hydrolytic mechanism"/>
    <property type="evidence" value="ECO:0007669"/>
    <property type="project" value="TreeGrafter"/>
</dbReference>
<proteinExistence type="inferred from homology"/>
<reference evidence="8 9" key="1">
    <citation type="journal article" date="2014" name="BMC Genomics">
        <title>Complete genome sequence of producer of the glycopeptide antibiotic Aculeximycin Kutzneria albida DSM 43870T, a representative of minor genus of Pseudonocardiaceae.</title>
        <authorList>
            <person name="Rebets Y."/>
            <person name="Tokovenko B."/>
            <person name="Lushchyk I."/>
            <person name="Ruckert C."/>
            <person name="Zaburannyi N."/>
            <person name="Bechthold A."/>
            <person name="Kalinowski J."/>
            <person name="Luzhetskyy A."/>
        </authorList>
    </citation>
    <scope>NUCLEOTIDE SEQUENCE [LARGE SCALE GENOMIC DNA]</scope>
    <source>
        <strain evidence="8">DSM 43870</strain>
    </source>
</reference>
<evidence type="ECO:0000256" key="2">
    <source>
        <dbReference type="ARBA" id="ARBA00008664"/>
    </source>
</evidence>
<organism evidence="8 9">
    <name type="scientific">Kutzneria albida DSM 43870</name>
    <dbReference type="NCBI Taxonomy" id="1449976"/>
    <lineage>
        <taxon>Bacteria</taxon>
        <taxon>Bacillati</taxon>
        <taxon>Actinomycetota</taxon>
        <taxon>Actinomycetes</taxon>
        <taxon>Pseudonocardiales</taxon>
        <taxon>Pseudonocardiaceae</taxon>
        <taxon>Kutzneria</taxon>
    </lineage>
</organism>
<dbReference type="HOGENOM" id="CLU_104151_0_0_11"/>
<dbReference type="PANTHER" id="PTHR43856:SF1">
    <property type="entry name" value="MITOCHONDRIAL CARDIOLIPIN HYDROLASE"/>
    <property type="match status" value="1"/>
</dbReference>
<dbReference type="InterPro" id="IPR001736">
    <property type="entry name" value="PLipase_D/transphosphatidylase"/>
</dbReference>
<evidence type="ECO:0000313" key="9">
    <source>
        <dbReference type="Proteomes" id="UP000019225"/>
    </source>
</evidence>
<dbReference type="PROSITE" id="PS50035">
    <property type="entry name" value="PLD"/>
    <property type="match status" value="1"/>
</dbReference>
<dbReference type="InterPro" id="IPR025202">
    <property type="entry name" value="PLD-like_dom"/>
</dbReference>
<keyword evidence="6" id="KW-0443">Lipid metabolism</keyword>
<dbReference type="GO" id="GO:0004630">
    <property type="term" value="F:phospholipase D activity"/>
    <property type="evidence" value="ECO:0007669"/>
    <property type="project" value="UniProtKB-EC"/>
</dbReference>
<dbReference type="OrthoDB" id="9088604at2"/>
<dbReference type="Proteomes" id="UP000019225">
    <property type="component" value="Chromosome"/>
</dbReference>
<dbReference type="SUPFAM" id="SSF56024">
    <property type="entry name" value="Phospholipase D/nuclease"/>
    <property type="match status" value="1"/>
</dbReference>
<dbReference type="Gene3D" id="3.30.870.10">
    <property type="entry name" value="Endonuclease Chain A"/>
    <property type="match status" value="1"/>
</dbReference>
<evidence type="ECO:0000256" key="3">
    <source>
        <dbReference type="ARBA" id="ARBA00012027"/>
    </source>
</evidence>
<dbReference type="Pfam" id="PF13091">
    <property type="entry name" value="PLDc_2"/>
    <property type="match status" value="1"/>
</dbReference>
<evidence type="ECO:0000259" key="7">
    <source>
        <dbReference type="PROSITE" id="PS50035"/>
    </source>
</evidence>
<comment type="catalytic activity">
    <reaction evidence="1">
        <text>a 1,2-diacyl-sn-glycero-3-phosphocholine + H2O = a 1,2-diacyl-sn-glycero-3-phosphate + choline + H(+)</text>
        <dbReference type="Rhea" id="RHEA:14445"/>
        <dbReference type="ChEBI" id="CHEBI:15354"/>
        <dbReference type="ChEBI" id="CHEBI:15377"/>
        <dbReference type="ChEBI" id="CHEBI:15378"/>
        <dbReference type="ChEBI" id="CHEBI:57643"/>
        <dbReference type="ChEBI" id="CHEBI:58608"/>
        <dbReference type="EC" id="3.1.4.4"/>
    </reaction>
</comment>
<keyword evidence="9" id="KW-1185">Reference proteome</keyword>
<dbReference type="eggNOG" id="COG1502">
    <property type="taxonomic scope" value="Bacteria"/>
</dbReference>
<evidence type="ECO:0000256" key="6">
    <source>
        <dbReference type="ARBA" id="ARBA00023098"/>
    </source>
</evidence>
<dbReference type="EMBL" id="CP007155">
    <property type="protein sequence ID" value="AHH98340.1"/>
    <property type="molecule type" value="Genomic_DNA"/>
</dbReference>